<protein>
    <submittedName>
        <fullName evidence="3">Uncharacterized protein</fullName>
    </submittedName>
</protein>
<keyword evidence="4" id="KW-1185">Reference proteome</keyword>
<evidence type="ECO:0000313" key="4">
    <source>
        <dbReference type="Proteomes" id="UP000035368"/>
    </source>
</evidence>
<feature type="compositionally biased region" description="Basic and acidic residues" evidence="1">
    <location>
        <begin position="252"/>
        <end position="266"/>
    </location>
</feature>
<evidence type="ECO:0000313" key="3">
    <source>
        <dbReference type="EMBL" id="AKK02197.1"/>
    </source>
</evidence>
<dbReference type="Proteomes" id="UP000035368">
    <property type="component" value="Chromosome"/>
</dbReference>
<dbReference type="OrthoDB" id="4427386at2"/>
<feature type="region of interest" description="Disordered" evidence="1">
    <location>
        <begin position="244"/>
        <end position="266"/>
    </location>
</feature>
<dbReference type="InterPro" id="IPR049726">
    <property type="entry name" value="TtfA-like_core"/>
</dbReference>
<keyword evidence="2" id="KW-0472">Membrane</keyword>
<feature type="transmembrane region" description="Helical" evidence="2">
    <location>
        <begin position="6"/>
        <end position="24"/>
    </location>
</feature>
<gene>
    <name evidence="3" type="ORF">CEPID_01560</name>
</gene>
<dbReference type="PATRIC" id="fig|1050174.4.peg.317"/>
<keyword evidence="2" id="KW-0812">Transmembrane</keyword>
<dbReference type="EMBL" id="CP011541">
    <property type="protein sequence ID" value="AKK02197.1"/>
    <property type="molecule type" value="Genomic_DNA"/>
</dbReference>
<sequence length="266" mass="29026">MIDPLWLFLAAVVLLVCAAVLWWAEKPAVPTGVFLKSSDDLTDEWVRGAAAGMAPKDVRKAIIDDREFYLANVGNTPVLAVRKATQSDVVLDFRTFESETDLLPVQHVAGFELYSNDPDVAKRALDDRMEIALQALDVDAVWAESEWVLAQFKDKDPAEITAALGLFADAAAVLPPRSPKPLVQLDPTRPMVAPRETAVVEPEDPAKLVLLEPVRKPKRSVPTALGVVEPRPVGVDDIDAIAEGPAQLPESDGTRIIRPDDRPTIF</sequence>
<reference evidence="3 4" key="1">
    <citation type="submission" date="2015-05" db="EMBL/GenBank/DDBJ databases">
        <title>Complete genome sequence of Corynebacterium epidermidicanis DSM 45586, isolated from the skin of a dog suffering from pruritus.</title>
        <authorList>
            <person name="Ruckert C."/>
            <person name="Albersmeier A."/>
            <person name="Winkler A."/>
            <person name="Tauch A."/>
        </authorList>
    </citation>
    <scope>NUCLEOTIDE SEQUENCE [LARGE SCALE GENOMIC DNA]</scope>
    <source>
        <strain evidence="3 4">DSM 45586</strain>
    </source>
</reference>
<dbReference type="RefSeq" id="WP_052843280.1">
    <property type="nucleotide sequence ID" value="NZ_CP011541.1"/>
</dbReference>
<dbReference type="CDD" id="cd21904">
    <property type="entry name" value="TtfA-like"/>
    <property type="match status" value="1"/>
</dbReference>
<organism evidence="3 4">
    <name type="scientific">Corynebacterium epidermidicanis</name>
    <dbReference type="NCBI Taxonomy" id="1050174"/>
    <lineage>
        <taxon>Bacteria</taxon>
        <taxon>Bacillati</taxon>
        <taxon>Actinomycetota</taxon>
        <taxon>Actinomycetes</taxon>
        <taxon>Mycobacteriales</taxon>
        <taxon>Corynebacteriaceae</taxon>
        <taxon>Corynebacterium</taxon>
    </lineage>
</organism>
<dbReference type="KEGG" id="cei:CEPID_01560"/>
<keyword evidence="2" id="KW-1133">Transmembrane helix</keyword>
<proteinExistence type="predicted"/>
<evidence type="ECO:0000256" key="1">
    <source>
        <dbReference type="SAM" id="MobiDB-lite"/>
    </source>
</evidence>
<dbReference type="STRING" id="1050174.CEPID_01560"/>
<name>A0A0G3GTQ3_9CORY</name>
<dbReference type="AlphaFoldDB" id="A0A0G3GTQ3"/>
<evidence type="ECO:0000256" key="2">
    <source>
        <dbReference type="SAM" id="Phobius"/>
    </source>
</evidence>
<accession>A0A0G3GTQ3</accession>